<dbReference type="Pfam" id="PF01330">
    <property type="entry name" value="RuvA_N"/>
    <property type="match status" value="1"/>
</dbReference>
<dbReference type="Proteomes" id="UP000709959">
    <property type="component" value="Unassembled WGS sequence"/>
</dbReference>
<evidence type="ECO:0000256" key="1">
    <source>
        <dbReference type="ARBA" id="ARBA00022490"/>
    </source>
</evidence>
<dbReference type="GO" id="GO:0009378">
    <property type="term" value="F:four-way junction helicase activity"/>
    <property type="evidence" value="ECO:0007669"/>
    <property type="project" value="InterPro"/>
</dbReference>
<sequence length="195" mass="20852">MIGRLRGELIQKLPNLALVECGGVGYAAAISLSTYGLLPEVGTTVVLHTELLVRENEIALLGFYAPQERELYRLLIRVDGVGPKLALAALGALSLEDLVQAIRGRDVKVLTRIPGVGKKTAEKMCFELSEKLGGLSGLDGLSGGFSGDPWEESLRSALTNLGFREDAVLPVVAELRAVKPPLAEAIRLALKALQR</sequence>
<dbReference type="InterPro" id="IPR000085">
    <property type="entry name" value="RuvA"/>
</dbReference>
<organism evidence="8 9">
    <name type="scientific">Candidatus Geothrix odensensis</name>
    <dbReference type="NCBI Taxonomy" id="2954440"/>
    <lineage>
        <taxon>Bacteria</taxon>
        <taxon>Pseudomonadati</taxon>
        <taxon>Acidobacteriota</taxon>
        <taxon>Holophagae</taxon>
        <taxon>Holophagales</taxon>
        <taxon>Holophagaceae</taxon>
        <taxon>Geothrix</taxon>
    </lineage>
</organism>
<evidence type="ECO:0000256" key="2">
    <source>
        <dbReference type="ARBA" id="ARBA00022763"/>
    </source>
</evidence>
<keyword evidence="4 6" id="KW-0233">DNA recombination</keyword>
<dbReference type="GO" id="GO:0016787">
    <property type="term" value="F:hydrolase activity"/>
    <property type="evidence" value="ECO:0007669"/>
    <property type="project" value="UniProtKB-KW"/>
</dbReference>
<comment type="caution">
    <text evidence="6">Lacks conserved residue(s) required for the propagation of feature annotation.</text>
</comment>
<evidence type="ECO:0000256" key="4">
    <source>
        <dbReference type="ARBA" id="ARBA00023172"/>
    </source>
</evidence>
<dbReference type="NCBIfam" id="TIGR00084">
    <property type="entry name" value="ruvA"/>
    <property type="match status" value="1"/>
</dbReference>
<dbReference type="EMBL" id="JADKCH010000007">
    <property type="protein sequence ID" value="MBK8572706.1"/>
    <property type="molecule type" value="Genomic_DNA"/>
</dbReference>
<dbReference type="HAMAP" id="MF_00031">
    <property type="entry name" value="DNA_HJ_migration_RuvA"/>
    <property type="match status" value="1"/>
</dbReference>
<dbReference type="Gene3D" id="1.10.150.20">
    <property type="entry name" value="5' to 3' exonuclease, C-terminal subdomain"/>
    <property type="match status" value="1"/>
</dbReference>
<dbReference type="InterPro" id="IPR010994">
    <property type="entry name" value="RuvA_2-like"/>
</dbReference>
<evidence type="ECO:0000259" key="7">
    <source>
        <dbReference type="SMART" id="SM00278"/>
    </source>
</evidence>
<comment type="function">
    <text evidence="6">The RuvA-RuvB-RuvC complex processes Holliday junction (HJ) DNA during genetic recombination and DNA repair, while the RuvA-RuvB complex plays an important role in the rescue of blocked DNA replication forks via replication fork reversal (RFR). RuvA specifically binds to HJ cruciform DNA, conferring on it an open structure. The RuvB hexamer acts as an ATP-dependent pump, pulling dsDNA into and through the RuvAB complex. HJ branch migration allows RuvC to scan DNA until it finds its consensus sequence, where it cleaves and resolves the cruciform DNA.</text>
</comment>
<dbReference type="InterPro" id="IPR013849">
    <property type="entry name" value="DNA_helicase_Holl-junc_RuvA_I"/>
</dbReference>
<dbReference type="GO" id="GO:0005737">
    <property type="term" value="C:cytoplasm"/>
    <property type="evidence" value="ECO:0007669"/>
    <property type="project" value="UniProtKB-SubCell"/>
</dbReference>
<dbReference type="Gene3D" id="2.40.50.140">
    <property type="entry name" value="Nucleic acid-binding proteins"/>
    <property type="match status" value="1"/>
</dbReference>
<evidence type="ECO:0000256" key="6">
    <source>
        <dbReference type="HAMAP-Rule" id="MF_00031"/>
    </source>
</evidence>
<dbReference type="Pfam" id="PF07499">
    <property type="entry name" value="RuvA_C"/>
    <property type="match status" value="1"/>
</dbReference>
<keyword evidence="1 6" id="KW-0963">Cytoplasm</keyword>
<reference evidence="8 9" key="1">
    <citation type="submission" date="2020-10" db="EMBL/GenBank/DDBJ databases">
        <title>Connecting structure to function with the recovery of over 1000 high-quality activated sludge metagenome-assembled genomes encoding full-length rRNA genes using long-read sequencing.</title>
        <authorList>
            <person name="Singleton C.M."/>
            <person name="Petriglieri F."/>
            <person name="Kristensen J.M."/>
            <person name="Kirkegaard R.H."/>
            <person name="Michaelsen T.Y."/>
            <person name="Andersen M.H."/>
            <person name="Karst S.M."/>
            <person name="Dueholm M.S."/>
            <person name="Nielsen P.H."/>
            <person name="Albertsen M."/>
        </authorList>
    </citation>
    <scope>NUCLEOTIDE SEQUENCE [LARGE SCALE GENOMIC DNA]</scope>
    <source>
        <strain evidence="8">OdNE_18-Q3-R46-58_MAXAC.008</strain>
    </source>
</reference>
<dbReference type="AlphaFoldDB" id="A0A936K645"/>
<keyword evidence="8" id="KW-0378">Hydrolase</keyword>
<dbReference type="InterPro" id="IPR012340">
    <property type="entry name" value="NA-bd_OB-fold"/>
</dbReference>
<dbReference type="GO" id="GO:0048476">
    <property type="term" value="C:Holliday junction resolvase complex"/>
    <property type="evidence" value="ECO:0007669"/>
    <property type="project" value="UniProtKB-UniRule"/>
</dbReference>
<dbReference type="InterPro" id="IPR003583">
    <property type="entry name" value="Hlx-hairpin-Hlx_DNA-bd_motif"/>
</dbReference>
<protein>
    <recommendedName>
        <fullName evidence="6">Holliday junction branch migration complex subunit RuvA</fullName>
    </recommendedName>
</protein>
<dbReference type="SUPFAM" id="SSF47781">
    <property type="entry name" value="RuvA domain 2-like"/>
    <property type="match status" value="1"/>
</dbReference>
<gene>
    <name evidence="6 8" type="primary">ruvA</name>
    <name evidence="8" type="ORF">IPN91_08675</name>
</gene>
<dbReference type="GO" id="GO:0000400">
    <property type="term" value="F:four-way junction DNA binding"/>
    <property type="evidence" value="ECO:0007669"/>
    <property type="project" value="UniProtKB-UniRule"/>
</dbReference>
<evidence type="ECO:0000313" key="9">
    <source>
        <dbReference type="Proteomes" id="UP000709959"/>
    </source>
</evidence>
<keyword evidence="5 6" id="KW-0234">DNA repair</keyword>
<name>A0A936K645_9BACT</name>
<dbReference type="GO" id="GO:0005524">
    <property type="term" value="F:ATP binding"/>
    <property type="evidence" value="ECO:0007669"/>
    <property type="project" value="InterPro"/>
</dbReference>
<evidence type="ECO:0000313" key="8">
    <source>
        <dbReference type="EMBL" id="MBK8572706.1"/>
    </source>
</evidence>
<comment type="caution">
    <text evidence="8">The sequence shown here is derived from an EMBL/GenBank/DDBJ whole genome shotgun (WGS) entry which is preliminary data.</text>
</comment>
<feature type="region of interest" description="Domain III" evidence="6">
    <location>
        <begin position="152"/>
        <end position="195"/>
    </location>
</feature>
<dbReference type="GO" id="GO:0006281">
    <property type="term" value="P:DNA repair"/>
    <property type="evidence" value="ECO:0007669"/>
    <property type="project" value="UniProtKB-UniRule"/>
</dbReference>
<accession>A0A936K645</accession>
<dbReference type="Pfam" id="PF14520">
    <property type="entry name" value="HHH_5"/>
    <property type="match status" value="1"/>
</dbReference>
<proteinExistence type="inferred from homology"/>
<feature type="domain" description="Helix-hairpin-helix DNA-binding motif class 1" evidence="7">
    <location>
        <begin position="108"/>
        <end position="127"/>
    </location>
</feature>
<comment type="subunit">
    <text evidence="6">Homotetramer. Forms an RuvA(8)-RuvB(12)-Holliday junction (HJ) complex. HJ DNA is sandwiched between 2 RuvA tetramers; dsDNA enters through RuvA and exits via RuvB. An RuvB hexamer assembles on each DNA strand where it exits the tetramer. Each RuvB hexamer is contacted by two RuvA subunits (via domain III) on 2 adjacent RuvB subunits; this complex drives branch migration. In the full resolvosome a probable DNA-RuvA(4)-RuvB(12)-RuvC(2) complex forms which resolves the HJ.</text>
</comment>
<dbReference type="GO" id="GO:0009379">
    <property type="term" value="C:Holliday junction helicase complex"/>
    <property type="evidence" value="ECO:0007669"/>
    <property type="project" value="InterPro"/>
</dbReference>
<evidence type="ECO:0000256" key="5">
    <source>
        <dbReference type="ARBA" id="ARBA00023204"/>
    </source>
</evidence>
<dbReference type="GO" id="GO:0006310">
    <property type="term" value="P:DNA recombination"/>
    <property type="evidence" value="ECO:0007669"/>
    <property type="project" value="UniProtKB-UniRule"/>
</dbReference>
<dbReference type="InterPro" id="IPR011114">
    <property type="entry name" value="RuvA_C"/>
</dbReference>
<keyword evidence="2 6" id="KW-0227">DNA damage</keyword>
<feature type="domain" description="Helix-hairpin-helix DNA-binding motif class 1" evidence="7">
    <location>
        <begin position="73"/>
        <end position="92"/>
    </location>
</feature>
<comment type="similarity">
    <text evidence="6">Belongs to the RuvA family.</text>
</comment>
<keyword evidence="3 6" id="KW-0238">DNA-binding</keyword>
<comment type="domain">
    <text evidence="6">Has three domains with a flexible linker between the domains II and III and assumes an 'L' shape. Domain III is highly mobile and contacts RuvB.</text>
</comment>
<dbReference type="CDD" id="cd14332">
    <property type="entry name" value="UBA_RuvA_C"/>
    <property type="match status" value="1"/>
</dbReference>
<dbReference type="SUPFAM" id="SSF50249">
    <property type="entry name" value="Nucleic acid-binding proteins"/>
    <property type="match status" value="1"/>
</dbReference>
<feature type="region of interest" description="Domain I" evidence="6">
    <location>
        <begin position="1"/>
        <end position="64"/>
    </location>
</feature>
<evidence type="ECO:0000256" key="3">
    <source>
        <dbReference type="ARBA" id="ARBA00023125"/>
    </source>
</evidence>
<dbReference type="SMART" id="SM00278">
    <property type="entry name" value="HhH1"/>
    <property type="match status" value="2"/>
</dbReference>
<comment type="subcellular location">
    <subcellularLocation>
        <location evidence="6">Cytoplasm</location>
    </subcellularLocation>
</comment>